<dbReference type="PROSITE" id="PS51462">
    <property type="entry name" value="NUDIX"/>
    <property type="match status" value="1"/>
</dbReference>
<dbReference type="CDD" id="cd03428">
    <property type="entry name" value="NUDIX_Ap4A_Nudt2"/>
    <property type="match status" value="1"/>
</dbReference>
<dbReference type="PANTHER" id="PTHR21340:SF0">
    <property type="entry name" value="BIS(5'-NUCLEOSYL)-TETRAPHOSPHATASE [ASYMMETRICAL]"/>
    <property type="match status" value="1"/>
</dbReference>
<dbReference type="EMBL" id="JALNTZ010000006">
    <property type="protein sequence ID" value="KAJ3647760.1"/>
    <property type="molecule type" value="Genomic_DNA"/>
</dbReference>
<dbReference type="Proteomes" id="UP001168821">
    <property type="component" value="Unassembled WGS sequence"/>
</dbReference>
<organism evidence="7 8">
    <name type="scientific">Zophobas morio</name>
    <dbReference type="NCBI Taxonomy" id="2755281"/>
    <lineage>
        <taxon>Eukaryota</taxon>
        <taxon>Metazoa</taxon>
        <taxon>Ecdysozoa</taxon>
        <taxon>Arthropoda</taxon>
        <taxon>Hexapoda</taxon>
        <taxon>Insecta</taxon>
        <taxon>Pterygota</taxon>
        <taxon>Neoptera</taxon>
        <taxon>Endopterygota</taxon>
        <taxon>Coleoptera</taxon>
        <taxon>Polyphaga</taxon>
        <taxon>Cucujiformia</taxon>
        <taxon>Tenebrionidae</taxon>
        <taxon>Zophobas</taxon>
    </lineage>
</organism>
<dbReference type="InterPro" id="IPR003565">
    <property type="entry name" value="Tetra_PHTase"/>
</dbReference>
<dbReference type="Pfam" id="PF00293">
    <property type="entry name" value="NUDIX"/>
    <property type="match status" value="1"/>
</dbReference>
<evidence type="ECO:0000313" key="7">
    <source>
        <dbReference type="EMBL" id="KAJ3647760.1"/>
    </source>
</evidence>
<name>A0AA38I2A8_9CUCU</name>
<proteinExistence type="inferred from homology"/>
<dbReference type="InterPro" id="IPR020084">
    <property type="entry name" value="NUDIX_hydrolase_CS"/>
</dbReference>
<comment type="caution">
    <text evidence="7">The sequence shown here is derived from an EMBL/GenBank/DDBJ whole genome shotgun (WGS) entry which is preliminary data.</text>
</comment>
<comment type="similarity">
    <text evidence="1">Belongs to the Nudix hydrolase family.</text>
</comment>
<dbReference type="InterPro" id="IPR000086">
    <property type="entry name" value="NUDIX_hydrolase_dom"/>
</dbReference>
<dbReference type="Gene3D" id="3.90.79.10">
    <property type="entry name" value="Nucleoside Triphosphate Pyrophosphohydrolase"/>
    <property type="match status" value="1"/>
</dbReference>
<dbReference type="InterPro" id="IPR015797">
    <property type="entry name" value="NUDIX_hydrolase-like_dom_sf"/>
</dbReference>
<dbReference type="GO" id="GO:0000166">
    <property type="term" value="F:nucleotide binding"/>
    <property type="evidence" value="ECO:0007669"/>
    <property type="project" value="UniProtKB-KW"/>
</dbReference>
<evidence type="ECO:0000256" key="4">
    <source>
        <dbReference type="ARBA" id="ARBA00022801"/>
    </source>
</evidence>
<reference evidence="7" key="1">
    <citation type="journal article" date="2023" name="G3 (Bethesda)">
        <title>Whole genome assemblies of Zophobas morio and Tenebrio molitor.</title>
        <authorList>
            <person name="Kaur S."/>
            <person name="Stinson S.A."/>
            <person name="diCenzo G.C."/>
        </authorList>
    </citation>
    <scope>NUCLEOTIDE SEQUENCE</scope>
    <source>
        <strain evidence="7">QUZm001</strain>
    </source>
</reference>
<evidence type="ECO:0000256" key="3">
    <source>
        <dbReference type="ARBA" id="ARBA00022741"/>
    </source>
</evidence>
<evidence type="ECO:0000256" key="5">
    <source>
        <dbReference type="ARBA" id="ARBA00032644"/>
    </source>
</evidence>
<dbReference type="PRINTS" id="PR01405">
    <property type="entry name" value="TETRPHPHTASE"/>
</dbReference>
<feature type="domain" description="Nudix hydrolase" evidence="6">
    <location>
        <begin position="1"/>
        <end position="132"/>
    </location>
</feature>
<evidence type="ECO:0000313" key="8">
    <source>
        <dbReference type="Proteomes" id="UP001168821"/>
    </source>
</evidence>
<evidence type="ECO:0000256" key="2">
    <source>
        <dbReference type="ARBA" id="ARBA00018911"/>
    </source>
</evidence>
<dbReference type="AlphaFoldDB" id="A0AA38I2A8"/>
<dbReference type="GO" id="GO:0006754">
    <property type="term" value="P:ATP biosynthetic process"/>
    <property type="evidence" value="ECO:0007669"/>
    <property type="project" value="TreeGrafter"/>
</dbReference>
<sequence length="140" mass="16138">MKSAAGFVIFKRAPPNVLYLLLQTSYGEHHWTPPKGHVDPGETEMVTALRETVEESGLKKDDLKIYNDVKRVLNYKVKGVPKVVTYWLAELVNPKAEVILSDEHQDFKWLNLEEACVYAKYADLQESLKYFDNYICSNKL</sequence>
<evidence type="ECO:0000256" key="1">
    <source>
        <dbReference type="ARBA" id="ARBA00005582"/>
    </source>
</evidence>
<dbReference type="PROSITE" id="PS00893">
    <property type="entry name" value="NUDIX_BOX"/>
    <property type="match status" value="1"/>
</dbReference>
<keyword evidence="8" id="KW-1185">Reference proteome</keyword>
<accession>A0AA38I2A8</accession>
<dbReference type="GO" id="GO:0006167">
    <property type="term" value="P:AMP biosynthetic process"/>
    <property type="evidence" value="ECO:0007669"/>
    <property type="project" value="TreeGrafter"/>
</dbReference>
<dbReference type="SUPFAM" id="SSF55811">
    <property type="entry name" value="Nudix"/>
    <property type="match status" value="1"/>
</dbReference>
<keyword evidence="3" id="KW-0547">Nucleotide-binding</keyword>
<evidence type="ECO:0000259" key="6">
    <source>
        <dbReference type="PROSITE" id="PS51462"/>
    </source>
</evidence>
<protein>
    <recommendedName>
        <fullName evidence="2">Bis(5'-nucleosyl)-tetraphosphatase [asymmetrical]</fullName>
    </recommendedName>
    <alternativeName>
        <fullName evidence="5">Diadenosine 5',5'''-P1,P4-tetraphosphate asymmetrical hydrolase</fullName>
    </alternativeName>
</protein>
<dbReference type="PANTHER" id="PTHR21340">
    <property type="entry name" value="DIADENOSINE 5,5-P1,P4-TETRAPHOSPHATE PYROPHOSPHOHYDROLASE MUTT"/>
    <property type="match status" value="1"/>
</dbReference>
<dbReference type="GO" id="GO:0004081">
    <property type="term" value="F:bis(5'-nucleosyl)-tetraphosphatase (asymmetrical) activity"/>
    <property type="evidence" value="ECO:0007669"/>
    <property type="project" value="TreeGrafter"/>
</dbReference>
<dbReference type="InterPro" id="IPR051325">
    <property type="entry name" value="Nudix_hydrolase_domain"/>
</dbReference>
<gene>
    <name evidence="7" type="ORF">Zmor_019621</name>
</gene>
<keyword evidence="4" id="KW-0378">Hydrolase</keyword>